<organism evidence="1 2">
    <name type="scientific">[Candida] railenensis</name>
    <dbReference type="NCBI Taxonomy" id="45579"/>
    <lineage>
        <taxon>Eukaryota</taxon>
        <taxon>Fungi</taxon>
        <taxon>Dikarya</taxon>
        <taxon>Ascomycota</taxon>
        <taxon>Saccharomycotina</taxon>
        <taxon>Pichiomycetes</taxon>
        <taxon>Debaryomycetaceae</taxon>
        <taxon>Kurtzmaniella</taxon>
    </lineage>
</organism>
<evidence type="ECO:0000313" key="1">
    <source>
        <dbReference type="EMBL" id="CAH2354007.1"/>
    </source>
</evidence>
<keyword evidence="2" id="KW-1185">Reference proteome</keyword>
<dbReference type="AlphaFoldDB" id="A0A9P0QR64"/>
<dbReference type="Proteomes" id="UP000837801">
    <property type="component" value="Unassembled WGS sequence"/>
</dbReference>
<dbReference type="EMBL" id="CAKXYY010000013">
    <property type="protein sequence ID" value="CAH2354007.1"/>
    <property type="molecule type" value="Genomic_DNA"/>
</dbReference>
<accession>A0A9P0QR64</accession>
<gene>
    <name evidence="1" type="ORF">CLIB1423_13S03862</name>
</gene>
<evidence type="ECO:0000313" key="2">
    <source>
        <dbReference type="Proteomes" id="UP000837801"/>
    </source>
</evidence>
<comment type="caution">
    <text evidence="1">The sequence shown here is derived from an EMBL/GenBank/DDBJ whole genome shotgun (WGS) entry which is preliminary data.</text>
</comment>
<reference evidence="1" key="1">
    <citation type="submission" date="2022-03" db="EMBL/GenBank/DDBJ databases">
        <authorList>
            <person name="Legras J.-L."/>
            <person name="Devillers H."/>
            <person name="Grondin C."/>
        </authorList>
    </citation>
    <scope>NUCLEOTIDE SEQUENCE</scope>
    <source>
        <strain evidence="1">CLIB 1423</strain>
    </source>
</reference>
<name>A0A9P0QR64_9ASCO</name>
<protein>
    <submittedName>
        <fullName evidence="1">Uncharacterized protein</fullName>
    </submittedName>
</protein>
<proteinExistence type="predicted"/>
<sequence length="131" mass="14970">MLESNLNLMGKGIRLLLKKRYCGWLSRARSSFCFSLTEGLRCTSHDPLIIKHPSPYLLTSDAIQCSSIHLFWFRARLDVNQLYASFIFLFFHFPLSFPCTSPISFWAAPLVPAKQSSDDSLPPPYFFLSSV</sequence>